<proteinExistence type="predicted"/>
<evidence type="ECO:0000313" key="1">
    <source>
        <dbReference type="EMBL" id="KAK9139586.1"/>
    </source>
</evidence>
<name>A0AAP0PG44_9MAGN</name>
<dbReference type="Proteomes" id="UP001419268">
    <property type="component" value="Unassembled WGS sequence"/>
</dbReference>
<dbReference type="AlphaFoldDB" id="A0AAP0PG44"/>
<dbReference type="EMBL" id="JBBNAG010000004">
    <property type="protein sequence ID" value="KAK9139586.1"/>
    <property type="molecule type" value="Genomic_DNA"/>
</dbReference>
<reference evidence="1 2" key="1">
    <citation type="submission" date="2024-01" db="EMBL/GenBank/DDBJ databases">
        <title>Genome assemblies of Stephania.</title>
        <authorList>
            <person name="Yang L."/>
        </authorList>
    </citation>
    <scope>NUCLEOTIDE SEQUENCE [LARGE SCALE GENOMIC DNA]</scope>
    <source>
        <strain evidence="1">JXDWG</strain>
        <tissue evidence="1">Leaf</tissue>
    </source>
</reference>
<keyword evidence="2" id="KW-1185">Reference proteome</keyword>
<gene>
    <name evidence="1" type="ORF">Scep_009267</name>
</gene>
<comment type="caution">
    <text evidence="1">The sequence shown here is derived from an EMBL/GenBank/DDBJ whole genome shotgun (WGS) entry which is preliminary data.</text>
</comment>
<organism evidence="1 2">
    <name type="scientific">Stephania cephalantha</name>
    <dbReference type="NCBI Taxonomy" id="152367"/>
    <lineage>
        <taxon>Eukaryota</taxon>
        <taxon>Viridiplantae</taxon>
        <taxon>Streptophyta</taxon>
        <taxon>Embryophyta</taxon>
        <taxon>Tracheophyta</taxon>
        <taxon>Spermatophyta</taxon>
        <taxon>Magnoliopsida</taxon>
        <taxon>Ranunculales</taxon>
        <taxon>Menispermaceae</taxon>
        <taxon>Menispermoideae</taxon>
        <taxon>Cissampelideae</taxon>
        <taxon>Stephania</taxon>
    </lineage>
</organism>
<accession>A0AAP0PG44</accession>
<sequence>MVSVYGRRDGVTIFRSLVDDDPIVATVLDAKGTDVDLSTYKGKALLIVNVASQWIWSVTFLTGFKPNVDALEMLLGAYFAQIEGTLNKLSTHPQGVVGGGAGDGAGPMVVFSDKELEFHEKRMIMNDARKSKRTLSESLHTLQMMSATMNKL</sequence>
<evidence type="ECO:0000313" key="2">
    <source>
        <dbReference type="Proteomes" id="UP001419268"/>
    </source>
</evidence>
<dbReference type="Gene3D" id="3.40.30.10">
    <property type="entry name" value="Glutaredoxin"/>
    <property type="match status" value="1"/>
</dbReference>
<protein>
    <submittedName>
        <fullName evidence="1">Uncharacterized protein</fullName>
    </submittedName>
</protein>